<comment type="caution">
    <text evidence="3">The sequence shown here is derived from an EMBL/GenBank/DDBJ whole genome shotgun (WGS) entry which is preliminary data.</text>
</comment>
<evidence type="ECO:0000313" key="3">
    <source>
        <dbReference type="EMBL" id="CAJ0601520.1"/>
    </source>
</evidence>
<reference evidence="3" key="1">
    <citation type="submission" date="2023-07" db="EMBL/GenBank/DDBJ databases">
        <authorList>
            <consortium name="CYATHOMIX"/>
        </authorList>
    </citation>
    <scope>NUCLEOTIDE SEQUENCE</scope>
    <source>
        <strain evidence="3">N/A</strain>
    </source>
</reference>
<name>A0AA36M8M1_CYLNA</name>
<keyword evidence="2" id="KW-1133">Transmembrane helix</keyword>
<feature type="compositionally biased region" description="Basic and acidic residues" evidence="1">
    <location>
        <begin position="38"/>
        <end position="59"/>
    </location>
</feature>
<keyword evidence="2" id="KW-0472">Membrane</keyword>
<dbReference type="Proteomes" id="UP001176961">
    <property type="component" value="Unassembled WGS sequence"/>
</dbReference>
<proteinExistence type="predicted"/>
<feature type="region of interest" description="Disordered" evidence="1">
    <location>
        <begin position="38"/>
        <end position="68"/>
    </location>
</feature>
<evidence type="ECO:0000256" key="2">
    <source>
        <dbReference type="SAM" id="Phobius"/>
    </source>
</evidence>
<feature type="transmembrane region" description="Helical" evidence="2">
    <location>
        <begin position="87"/>
        <end position="114"/>
    </location>
</feature>
<gene>
    <name evidence="3" type="ORF">CYNAS_LOCUS13503</name>
</gene>
<protein>
    <submittedName>
        <fullName evidence="3">Uncharacterized protein</fullName>
    </submittedName>
</protein>
<dbReference type="EMBL" id="CATQJL010000305">
    <property type="protein sequence ID" value="CAJ0601520.1"/>
    <property type="molecule type" value="Genomic_DNA"/>
</dbReference>
<sequence length="277" mass="31355">MIKETVKSLFGHYQNRNTQAEDTYNYIEDRTLHSLDKINRTESRATRGSDSYDHIEEGISKSNNAGASDTQKSLSALLKTEPQRSAVFIQLILIQITLVLILCAIIALIVMFSVHLSKKSDNAKSTTVTSSTTNAATKSTAITFSTTEAIQTFISTTTTVSDTPATWTSVTTGSYVPWWITSEWPWREFSRAVTARNTNYPTLTNRTSFTTSEEYASQKTSVAQVKTSKPVWNVSTRRRSLRKLSMRNASYEEIFRLNLLRHFHLPQNQHLVELIEE</sequence>
<keyword evidence="2" id="KW-0812">Transmembrane</keyword>
<dbReference type="AlphaFoldDB" id="A0AA36M8M1"/>
<evidence type="ECO:0000256" key="1">
    <source>
        <dbReference type="SAM" id="MobiDB-lite"/>
    </source>
</evidence>
<evidence type="ECO:0000313" key="4">
    <source>
        <dbReference type="Proteomes" id="UP001176961"/>
    </source>
</evidence>
<accession>A0AA36M8M1</accession>
<keyword evidence="4" id="KW-1185">Reference proteome</keyword>
<organism evidence="3 4">
    <name type="scientific">Cylicocyclus nassatus</name>
    <name type="common">Nematode worm</name>
    <dbReference type="NCBI Taxonomy" id="53992"/>
    <lineage>
        <taxon>Eukaryota</taxon>
        <taxon>Metazoa</taxon>
        <taxon>Ecdysozoa</taxon>
        <taxon>Nematoda</taxon>
        <taxon>Chromadorea</taxon>
        <taxon>Rhabditida</taxon>
        <taxon>Rhabditina</taxon>
        <taxon>Rhabditomorpha</taxon>
        <taxon>Strongyloidea</taxon>
        <taxon>Strongylidae</taxon>
        <taxon>Cylicocyclus</taxon>
    </lineage>
</organism>